<evidence type="ECO:0000256" key="5">
    <source>
        <dbReference type="ARBA" id="ARBA00022840"/>
    </source>
</evidence>
<keyword evidence="2 11" id="KW-0808">Transferase</keyword>
<dbReference type="GO" id="GO:0019301">
    <property type="term" value="P:rhamnose catabolic process"/>
    <property type="evidence" value="ECO:0007669"/>
    <property type="project" value="UniProtKB-UniRule"/>
</dbReference>
<sequence length="464" mass="51413">MSRYFLAIDIGASSGRHILGSVENGKIVLEEVYRFWNGMDHVDGTLCWDVDRLFNEIIAGMKKCKEIGKIPVSVGIDTWGVDFVLLDKEDNIVGQTVGYRDHRTEGMDEEVYKIISEDDLYARTGIQKAIYNTIYQLMAVKKTHPEYLEKADAMLMIPDYFHFKLSGKKVQEYSEATTSQLINPVTKDWDYELIDMLGFPRGIFQKVLMPGTTIGSLTDEVKELVGYDCKVVLPPTHDTASAVMAIPTNAEDTCYISSGTWSLMGVEMAEANCTPKSKEANFTNEGGYGGKITYLANIMGLWMIQSVRNQLAPDMSYGDLCEQASHETIQAVVDCQDSSFLSPDDMVEAVKDYCRKTNQEVPETLPALASVIYNSLAKCYAEKLEEIQKITGVKYDKINIIGGGSNAAYLNELTAKYTGVGVHAGPGEATAIGNILSQMLEDGTFADLKEARNCVADSFEIKIY</sequence>
<dbReference type="Gene3D" id="3.30.420.40">
    <property type="match status" value="2"/>
</dbReference>
<dbReference type="EMBL" id="QRTF01000007">
    <property type="protein sequence ID" value="RGQ51975.1"/>
    <property type="molecule type" value="Genomic_DNA"/>
</dbReference>
<organism evidence="11 12">
    <name type="scientific">Roseburia inulinivorans</name>
    <dbReference type="NCBI Taxonomy" id="360807"/>
    <lineage>
        <taxon>Bacteria</taxon>
        <taxon>Bacillati</taxon>
        <taxon>Bacillota</taxon>
        <taxon>Clostridia</taxon>
        <taxon>Lachnospirales</taxon>
        <taxon>Lachnospiraceae</taxon>
        <taxon>Roseburia</taxon>
    </lineage>
</organism>
<gene>
    <name evidence="11" type="primary">rhaB</name>
    <name evidence="11" type="ORF">DWY96_04700</name>
</gene>
<evidence type="ECO:0000259" key="10">
    <source>
        <dbReference type="Pfam" id="PF02782"/>
    </source>
</evidence>
<evidence type="ECO:0000256" key="4">
    <source>
        <dbReference type="ARBA" id="ARBA00022777"/>
    </source>
</evidence>
<dbReference type="SUPFAM" id="SSF53067">
    <property type="entry name" value="Actin-like ATPase domain"/>
    <property type="match status" value="2"/>
</dbReference>
<dbReference type="Pfam" id="PF02782">
    <property type="entry name" value="FGGY_C"/>
    <property type="match status" value="1"/>
</dbReference>
<evidence type="ECO:0000256" key="8">
    <source>
        <dbReference type="NCBIfam" id="TIGR02627"/>
    </source>
</evidence>
<dbReference type="InterPro" id="IPR043129">
    <property type="entry name" value="ATPase_NBD"/>
</dbReference>
<reference evidence="11 12" key="1">
    <citation type="submission" date="2018-08" db="EMBL/GenBank/DDBJ databases">
        <title>A genome reference for cultivated species of the human gut microbiota.</title>
        <authorList>
            <person name="Zou Y."/>
            <person name="Xue W."/>
            <person name="Luo G."/>
        </authorList>
    </citation>
    <scope>NUCLEOTIDE SEQUENCE [LARGE SCALE GENOMIC DNA]</scope>
    <source>
        <strain evidence="11 12">AF28-15</strain>
    </source>
</reference>
<keyword evidence="3" id="KW-0547">Nucleotide-binding</keyword>
<keyword evidence="5" id="KW-0067">ATP-binding</keyword>
<comment type="similarity">
    <text evidence="1">Belongs to the FGGY kinase family.</text>
</comment>
<dbReference type="Proteomes" id="UP000283738">
    <property type="component" value="Unassembled WGS sequence"/>
</dbReference>
<evidence type="ECO:0000256" key="2">
    <source>
        <dbReference type="ARBA" id="ARBA00022679"/>
    </source>
</evidence>
<evidence type="ECO:0000256" key="3">
    <source>
        <dbReference type="ARBA" id="ARBA00022741"/>
    </source>
</evidence>
<dbReference type="AlphaFoldDB" id="A0A3R6A2I2"/>
<dbReference type="PANTHER" id="PTHR10196">
    <property type="entry name" value="SUGAR KINASE"/>
    <property type="match status" value="1"/>
</dbReference>
<dbReference type="PANTHER" id="PTHR10196:SF93">
    <property type="entry name" value="L-RHAMNULOKINASE"/>
    <property type="match status" value="1"/>
</dbReference>
<dbReference type="RefSeq" id="WP_118109136.1">
    <property type="nucleotide sequence ID" value="NZ_CATYLF010000003.1"/>
</dbReference>
<dbReference type="GO" id="GO:0005829">
    <property type="term" value="C:cytosol"/>
    <property type="evidence" value="ECO:0007669"/>
    <property type="project" value="TreeGrafter"/>
</dbReference>
<evidence type="ECO:0000256" key="6">
    <source>
        <dbReference type="ARBA" id="ARBA00023157"/>
    </source>
</evidence>
<evidence type="ECO:0000256" key="1">
    <source>
        <dbReference type="ARBA" id="ARBA00009156"/>
    </source>
</evidence>
<dbReference type="InterPro" id="IPR013449">
    <property type="entry name" value="Rhamnulokinase"/>
</dbReference>
<evidence type="ECO:0000313" key="11">
    <source>
        <dbReference type="EMBL" id="RGQ51975.1"/>
    </source>
</evidence>
<feature type="domain" description="Carbohydrate kinase FGGY C-terminal" evidence="10">
    <location>
        <begin position="254"/>
        <end position="439"/>
    </location>
</feature>
<accession>A0A3R6A2I2</accession>
<dbReference type="NCBIfam" id="TIGR02627">
    <property type="entry name" value="rhamnulo_kin"/>
    <property type="match status" value="1"/>
</dbReference>
<feature type="domain" description="Carbohydrate kinase FGGY N-terminal" evidence="9">
    <location>
        <begin position="4"/>
        <end position="243"/>
    </location>
</feature>
<protein>
    <recommendedName>
        <fullName evidence="8">Rhamnulokinase</fullName>
        <ecNumber evidence="8">2.7.1.5</ecNumber>
    </recommendedName>
</protein>
<keyword evidence="6" id="KW-1015">Disulfide bond</keyword>
<dbReference type="EC" id="2.7.1.5" evidence="8"/>
<evidence type="ECO:0000313" key="12">
    <source>
        <dbReference type="Proteomes" id="UP000283738"/>
    </source>
</evidence>
<name>A0A3R6A2I2_9FIRM</name>
<proteinExistence type="inferred from homology"/>
<dbReference type="InterPro" id="IPR018485">
    <property type="entry name" value="FGGY_C"/>
</dbReference>
<evidence type="ECO:0000256" key="7">
    <source>
        <dbReference type="ARBA" id="ARBA00023308"/>
    </source>
</evidence>
<comment type="caution">
    <text evidence="11">The sequence shown here is derived from an EMBL/GenBank/DDBJ whole genome shotgun (WGS) entry which is preliminary data.</text>
</comment>
<dbReference type="GO" id="GO:0004370">
    <property type="term" value="F:glycerol kinase activity"/>
    <property type="evidence" value="ECO:0007669"/>
    <property type="project" value="TreeGrafter"/>
</dbReference>
<dbReference type="GO" id="GO:0006071">
    <property type="term" value="P:glycerol metabolic process"/>
    <property type="evidence" value="ECO:0007669"/>
    <property type="project" value="TreeGrafter"/>
</dbReference>
<dbReference type="InterPro" id="IPR018484">
    <property type="entry name" value="FGGY_N"/>
</dbReference>
<evidence type="ECO:0000259" key="9">
    <source>
        <dbReference type="Pfam" id="PF00370"/>
    </source>
</evidence>
<dbReference type="GO" id="GO:0005524">
    <property type="term" value="F:ATP binding"/>
    <property type="evidence" value="ECO:0007669"/>
    <property type="project" value="UniProtKB-KW"/>
</dbReference>
<dbReference type="CDD" id="cd07771">
    <property type="entry name" value="ASKHA_NBD_FGGY_RhaB-like"/>
    <property type="match status" value="1"/>
</dbReference>
<dbReference type="GO" id="GO:0008993">
    <property type="term" value="F:rhamnulokinase activity"/>
    <property type="evidence" value="ECO:0007669"/>
    <property type="project" value="UniProtKB-UniRule"/>
</dbReference>
<keyword evidence="7" id="KW-0684">Rhamnose metabolism</keyword>
<keyword evidence="4 11" id="KW-0418">Kinase</keyword>
<dbReference type="Pfam" id="PF00370">
    <property type="entry name" value="FGGY_N"/>
    <property type="match status" value="1"/>
</dbReference>